<dbReference type="InterPro" id="IPR008250">
    <property type="entry name" value="ATPase_P-typ_transduc_dom_A_sf"/>
</dbReference>
<dbReference type="NCBIfam" id="TIGR01494">
    <property type="entry name" value="ATPase_P-type"/>
    <property type="match status" value="1"/>
</dbReference>
<comment type="similarity">
    <text evidence="2 10">Belongs to the cation transport ATPase (P-type) (TC 3.A.3) family. Type IB subfamily.</text>
</comment>
<dbReference type="SFLD" id="SFLDF00027">
    <property type="entry name" value="p-type_atpase"/>
    <property type="match status" value="1"/>
</dbReference>
<evidence type="ECO:0000256" key="3">
    <source>
        <dbReference type="ARBA" id="ARBA00022539"/>
    </source>
</evidence>
<dbReference type="Proteomes" id="UP000719500">
    <property type="component" value="Unassembled WGS sequence"/>
</dbReference>
<dbReference type="NCBIfam" id="TIGR01525">
    <property type="entry name" value="ATPase-IB_hvy"/>
    <property type="match status" value="1"/>
</dbReference>
<name>A0ABS2FTN1_9FIRM</name>
<dbReference type="Gene3D" id="2.70.150.10">
    <property type="entry name" value="Calcium-transporting ATPase, cytoplasmic transduction domain A"/>
    <property type="match status" value="1"/>
</dbReference>
<evidence type="ECO:0000256" key="1">
    <source>
        <dbReference type="ARBA" id="ARBA00004141"/>
    </source>
</evidence>
<sequence length="704" mass="76902">MNATILHESRGRIRFRLRQKQMTLAQADLLEAWLQGKSWTRQVTVHERTCAVILYYDGDRQTVLEAIRQFSWQEAERTTSLPAHSTRALNREFEEKLVTKVVCKAACTLFLPSPLRIARILWHMIPFVRRGLHCLLRRRIKVELLDALSISISACRRDFGTAGMVMFLLEVGELLEEWTRKKSVADLARCMSLNVDRVWLRTTQGEVLVPVSQIQPGDAVVVRAGGIVPVDGLVLEGEVTVNQASLTGESIPVPKRPGGAVYAGTVVEEGECVLEVKQASGQSRYDQIVHMIEQSEQMKSEAESKAANLADKLVPYTFIGSLLSFVLTRNVARALSVLMVDFSCALKLAMPLAVLSAMREAGRAHITVKGGKFLEAVAAADTIIFDKTGTLTHACPRVAQVVSFGGKEESEMLRLAACLEEHFPHSMANAVVEEAKRRGLRHEEYHSKVEYLVAHGIASTVDEERVLIGSAHFIFEDEGCVVPEDEQERFDALPPEYSHLYLAVGGQLAAVICISDPLREEAKEVLSTLRALGVTNTVMLTGDSYRTAAAIAAQVGVDDFRAGVLPADKAEYVARLRREGHTVLMVGDGINDSPALSEADAGIAISDGAAIAREIADITIAADSLWELVELRRIAMALMARIHSNYRFVIGFNGTLIALGVAGVLPPATSATLHNLSTLGVSLRSMGRLTAQTQSARGNNSHNG</sequence>
<dbReference type="SFLD" id="SFLDG00002">
    <property type="entry name" value="C1.7:_P-type_atpase_like"/>
    <property type="match status" value="1"/>
</dbReference>
<organism evidence="12 13">
    <name type="scientific">Oscillibacter valericigenes</name>
    <dbReference type="NCBI Taxonomy" id="351091"/>
    <lineage>
        <taxon>Bacteria</taxon>
        <taxon>Bacillati</taxon>
        <taxon>Bacillota</taxon>
        <taxon>Clostridia</taxon>
        <taxon>Eubacteriales</taxon>
        <taxon>Oscillospiraceae</taxon>
        <taxon>Oscillibacter</taxon>
    </lineage>
</organism>
<protein>
    <recommendedName>
        <fullName evidence="8">Cd(2+)-exporting ATPase</fullName>
        <ecNumber evidence="8">7.2.2.21</ecNumber>
    </recommendedName>
</protein>
<comment type="catalytic activity">
    <reaction evidence="9">
        <text>Cd(2+)(in) + ATP + H2O = Cd(2+)(out) + ADP + phosphate + H(+)</text>
        <dbReference type="Rhea" id="RHEA:12132"/>
        <dbReference type="ChEBI" id="CHEBI:15377"/>
        <dbReference type="ChEBI" id="CHEBI:15378"/>
        <dbReference type="ChEBI" id="CHEBI:30616"/>
        <dbReference type="ChEBI" id="CHEBI:43474"/>
        <dbReference type="ChEBI" id="CHEBI:48775"/>
        <dbReference type="ChEBI" id="CHEBI:456216"/>
        <dbReference type="EC" id="7.2.2.21"/>
    </reaction>
</comment>
<keyword evidence="10" id="KW-1003">Cell membrane</keyword>
<dbReference type="EC" id="7.2.2.21" evidence="8"/>
<keyword evidence="10" id="KW-0067">ATP-binding</keyword>
<dbReference type="SUPFAM" id="SSF81653">
    <property type="entry name" value="Calcium ATPase, transduction domain A"/>
    <property type="match status" value="1"/>
</dbReference>
<evidence type="ECO:0000313" key="13">
    <source>
        <dbReference type="Proteomes" id="UP000719500"/>
    </source>
</evidence>
<evidence type="ECO:0000256" key="7">
    <source>
        <dbReference type="ARBA" id="ARBA00023136"/>
    </source>
</evidence>
<reference evidence="12 13" key="1">
    <citation type="journal article" date="2021" name="Sci. Rep.">
        <title>The distribution of antibiotic resistance genes in chicken gut microbiota commensals.</title>
        <authorList>
            <person name="Juricova H."/>
            <person name="Matiasovicova J."/>
            <person name="Kubasova T."/>
            <person name="Cejkova D."/>
            <person name="Rychlik I."/>
        </authorList>
    </citation>
    <scope>NUCLEOTIDE SEQUENCE [LARGE SCALE GENOMIC DNA]</scope>
    <source>
        <strain evidence="12 13">An411</strain>
    </source>
</reference>
<keyword evidence="13" id="KW-1185">Reference proteome</keyword>
<dbReference type="CDD" id="cd07550">
    <property type="entry name" value="P-type_ATPase_HM"/>
    <property type="match status" value="1"/>
</dbReference>
<evidence type="ECO:0000256" key="2">
    <source>
        <dbReference type="ARBA" id="ARBA00006024"/>
    </source>
</evidence>
<dbReference type="EMBL" id="JACSNX010000002">
    <property type="protein sequence ID" value="MBM6850391.1"/>
    <property type="molecule type" value="Genomic_DNA"/>
</dbReference>
<evidence type="ECO:0000256" key="5">
    <source>
        <dbReference type="ARBA" id="ARBA00022967"/>
    </source>
</evidence>
<dbReference type="InterPro" id="IPR018303">
    <property type="entry name" value="ATPase_P-typ_P_site"/>
</dbReference>
<dbReference type="PANTHER" id="PTHR48085:SF5">
    <property type="entry name" value="CADMIUM_ZINC-TRANSPORTING ATPASE HMA4-RELATED"/>
    <property type="match status" value="1"/>
</dbReference>
<keyword evidence="6" id="KW-1133">Transmembrane helix</keyword>
<evidence type="ECO:0000256" key="9">
    <source>
        <dbReference type="ARBA" id="ARBA00049338"/>
    </source>
</evidence>
<comment type="subcellular location">
    <subcellularLocation>
        <location evidence="10">Cell membrane</location>
    </subcellularLocation>
    <subcellularLocation>
        <location evidence="1">Membrane</location>
        <topology evidence="1">Multi-pass membrane protein</topology>
    </subcellularLocation>
</comment>
<dbReference type="InterPro" id="IPR051014">
    <property type="entry name" value="Cation_Transport_ATPase_IB"/>
</dbReference>
<keyword evidence="5" id="KW-1278">Translocase</keyword>
<dbReference type="InterPro" id="IPR023214">
    <property type="entry name" value="HAD_sf"/>
</dbReference>
<dbReference type="PROSITE" id="PS00154">
    <property type="entry name" value="ATPASE_E1_E2"/>
    <property type="match status" value="1"/>
</dbReference>
<dbReference type="PRINTS" id="PR00119">
    <property type="entry name" value="CATATPASE"/>
</dbReference>
<keyword evidence="4" id="KW-0812">Transmembrane</keyword>
<dbReference type="Pfam" id="PF00702">
    <property type="entry name" value="Hydrolase"/>
    <property type="match status" value="1"/>
</dbReference>
<dbReference type="Gene3D" id="3.40.50.1000">
    <property type="entry name" value="HAD superfamily/HAD-like"/>
    <property type="match status" value="1"/>
</dbReference>
<dbReference type="SFLD" id="SFLDS00003">
    <property type="entry name" value="Haloacid_Dehalogenase"/>
    <property type="match status" value="1"/>
</dbReference>
<feature type="domain" description="P-type ATPase A" evidence="11">
    <location>
        <begin position="195"/>
        <end position="293"/>
    </location>
</feature>
<dbReference type="InterPro" id="IPR001757">
    <property type="entry name" value="P_typ_ATPase"/>
</dbReference>
<proteinExistence type="inferred from homology"/>
<dbReference type="InterPro" id="IPR044492">
    <property type="entry name" value="P_typ_ATPase_HD_dom"/>
</dbReference>
<evidence type="ECO:0000313" key="12">
    <source>
        <dbReference type="EMBL" id="MBM6850391.1"/>
    </source>
</evidence>
<dbReference type="RefSeq" id="WP_204802337.1">
    <property type="nucleotide sequence ID" value="NZ_JACSNX010000002.1"/>
</dbReference>
<dbReference type="PANTHER" id="PTHR48085">
    <property type="entry name" value="CADMIUM/ZINC-TRANSPORTING ATPASE HMA2-RELATED"/>
    <property type="match status" value="1"/>
</dbReference>
<dbReference type="InterPro" id="IPR027256">
    <property type="entry name" value="P-typ_ATPase_IB"/>
</dbReference>
<evidence type="ECO:0000256" key="6">
    <source>
        <dbReference type="ARBA" id="ARBA00022989"/>
    </source>
</evidence>
<keyword evidence="10" id="KW-0479">Metal-binding</keyword>
<dbReference type="SUPFAM" id="SSF56784">
    <property type="entry name" value="HAD-like"/>
    <property type="match status" value="1"/>
</dbReference>
<dbReference type="InterPro" id="IPR023299">
    <property type="entry name" value="ATPase_P-typ_cyto_dom_N"/>
</dbReference>
<dbReference type="InterPro" id="IPR036412">
    <property type="entry name" value="HAD-like_sf"/>
</dbReference>
<evidence type="ECO:0000256" key="10">
    <source>
        <dbReference type="RuleBase" id="RU362081"/>
    </source>
</evidence>
<dbReference type="Pfam" id="PF00122">
    <property type="entry name" value="E1-E2_ATPase"/>
    <property type="match status" value="1"/>
</dbReference>
<dbReference type="InterPro" id="IPR059000">
    <property type="entry name" value="ATPase_P-type_domA"/>
</dbReference>
<comment type="caution">
    <text evidence="12">The sequence shown here is derived from an EMBL/GenBank/DDBJ whole genome shotgun (WGS) entry which is preliminary data.</text>
</comment>
<keyword evidence="7" id="KW-0472">Membrane</keyword>
<evidence type="ECO:0000259" key="11">
    <source>
        <dbReference type="Pfam" id="PF00122"/>
    </source>
</evidence>
<keyword evidence="3" id="KW-0104">Cadmium</keyword>
<keyword evidence="10" id="KW-0547">Nucleotide-binding</keyword>
<evidence type="ECO:0000256" key="8">
    <source>
        <dbReference type="ARBA" id="ARBA00039103"/>
    </source>
</evidence>
<evidence type="ECO:0000256" key="4">
    <source>
        <dbReference type="ARBA" id="ARBA00022692"/>
    </source>
</evidence>
<accession>A0ABS2FTN1</accession>
<dbReference type="Gene3D" id="3.40.1110.10">
    <property type="entry name" value="Calcium-transporting ATPase, cytoplasmic domain N"/>
    <property type="match status" value="1"/>
</dbReference>
<gene>
    <name evidence="12" type="ORF">H9X91_02925</name>
</gene>